<dbReference type="RefSeq" id="XP_062688450.1">
    <property type="nucleotide sequence ID" value="XM_062840585.1"/>
</dbReference>
<evidence type="ECO:0000256" key="1">
    <source>
        <dbReference type="SAM" id="MobiDB-lite"/>
    </source>
</evidence>
<name>A0AAJ0HZ18_9PEZI</name>
<keyword evidence="2" id="KW-0732">Signal</keyword>
<keyword evidence="4" id="KW-1185">Reference proteome</keyword>
<dbReference type="GeneID" id="87878207"/>
<feature type="chain" id="PRO_5042583602" evidence="2">
    <location>
        <begin position="23"/>
        <end position="407"/>
    </location>
</feature>
<protein>
    <submittedName>
        <fullName evidence="3">Uncharacterized protein</fullName>
    </submittedName>
</protein>
<feature type="signal peptide" evidence="2">
    <location>
        <begin position="1"/>
        <end position="22"/>
    </location>
</feature>
<evidence type="ECO:0000256" key="2">
    <source>
        <dbReference type="SAM" id="SignalP"/>
    </source>
</evidence>
<gene>
    <name evidence="3" type="ORF">B0T23DRAFT_436621</name>
</gene>
<accession>A0AAJ0HZ18</accession>
<comment type="caution">
    <text evidence="3">The sequence shown here is derived from an EMBL/GenBank/DDBJ whole genome shotgun (WGS) entry which is preliminary data.</text>
</comment>
<dbReference type="Proteomes" id="UP001285908">
    <property type="component" value="Unassembled WGS sequence"/>
</dbReference>
<feature type="compositionally biased region" description="Polar residues" evidence="1">
    <location>
        <begin position="135"/>
        <end position="150"/>
    </location>
</feature>
<sequence>MYLLTILFSLLLLLLPACYGNAQSLVSDRFCPWCYWTVPDSMAGLPEFKFDSFCHAFVHQPISDRPGSSTPQKPIHVAIMNNNFTELLSYSRMGYGMSVDLPTRPTRCAPGVATFHMNRREDQQGGDGSLRPPSFSYSVRSGENYTPPQLSSDKFPSGWAAYAGAKGVAPGGEGNQEVQTIINAPLPWSPERLADSLCVFAVSLSSSRISASPAPNILPGPGGASDKSITPSTGNSQILNIRADASWNDWSSIGQRFCPWCEAGVDSNDGASPEDKVCRVVVHQPMAAGSPPNTQFAHIAILNARYTELLSYKRMGWNQQENLWTSVGAGSEGAIATVFTGQEGVRLPPKIIWQRDGKLSVTILPLYPGTEGSAWQVVQNVAPRHDYLIFHTWFFCGNPTYRAKVRI</sequence>
<proteinExistence type="predicted"/>
<evidence type="ECO:0000313" key="4">
    <source>
        <dbReference type="Proteomes" id="UP001285908"/>
    </source>
</evidence>
<organism evidence="3 4">
    <name type="scientific">Neurospora hispaniola</name>
    <dbReference type="NCBI Taxonomy" id="588809"/>
    <lineage>
        <taxon>Eukaryota</taxon>
        <taxon>Fungi</taxon>
        <taxon>Dikarya</taxon>
        <taxon>Ascomycota</taxon>
        <taxon>Pezizomycotina</taxon>
        <taxon>Sordariomycetes</taxon>
        <taxon>Sordariomycetidae</taxon>
        <taxon>Sordariales</taxon>
        <taxon>Sordariaceae</taxon>
        <taxon>Neurospora</taxon>
    </lineage>
</organism>
<dbReference type="EMBL" id="JAULSX010000010">
    <property type="protein sequence ID" value="KAK3485546.1"/>
    <property type="molecule type" value="Genomic_DNA"/>
</dbReference>
<feature type="region of interest" description="Disordered" evidence="1">
    <location>
        <begin position="120"/>
        <end position="150"/>
    </location>
</feature>
<dbReference type="AlphaFoldDB" id="A0AAJ0HZ18"/>
<evidence type="ECO:0000313" key="3">
    <source>
        <dbReference type="EMBL" id="KAK3485546.1"/>
    </source>
</evidence>
<reference evidence="3 4" key="1">
    <citation type="journal article" date="2023" name="Mol. Phylogenet. Evol.">
        <title>Genome-scale phylogeny and comparative genomics of the fungal order Sordariales.</title>
        <authorList>
            <person name="Hensen N."/>
            <person name="Bonometti L."/>
            <person name="Westerberg I."/>
            <person name="Brannstrom I.O."/>
            <person name="Guillou S."/>
            <person name="Cros-Aarteil S."/>
            <person name="Calhoun S."/>
            <person name="Haridas S."/>
            <person name="Kuo A."/>
            <person name="Mondo S."/>
            <person name="Pangilinan J."/>
            <person name="Riley R."/>
            <person name="LaButti K."/>
            <person name="Andreopoulos B."/>
            <person name="Lipzen A."/>
            <person name="Chen C."/>
            <person name="Yan M."/>
            <person name="Daum C."/>
            <person name="Ng V."/>
            <person name="Clum A."/>
            <person name="Steindorff A."/>
            <person name="Ohm R.A."/>
            <person name="Martin F."/>
            <person name="Silar P."/>
            <person name="Natvig D.O."/>
            <person name="Lalanne C."/>
            <person name="Gautier V."/>
            <person name="Ament-Velasquez S.L."/>
            <person name="Kruys A."/>
            <person name="Hutchinson M.I."/>
            <person name="Powell A.J."/>
            <person name="Barry K."/>
            <person name="Miller A.N."/>
            <person name="Grigoriev I.V."/>
            <person name="Debuchy R."/>
            <person name="Gladieux P."/>
            <person name="Hiltunen Thoren M."/>
            <person name="Johannesson H."/>
        </authorList>
    </citation>
    <scope>NUCLEOTIDE SEQUENCE [LARGE SCALE GENOMIC DNA]</scope>
    <source>
        <strain evidence="3 4">FGSC 10403</strain>
    </source>
</reference>